<dbReference type="PANTHER" id="PTHR38342">
    <property type="entry name" value="SLR5037 PROTEIN"/>
    <property type="match status" value="1"/>
</dbReference>
<protein>
    <submittedName>
        <fullName evidence="3">DUF302 domain-containing protein</fullName>
    </submittedName>
</protein>
<dbReference type="InterPro" id="IPR005180">
    <property type="entry name" value="DUF302"/>
</dbReference>
<dbReference type="AlphaFoldDB" id="A0AA41YAG3"/>
<evidence type="ECO:0000313" key="3">
    <source>
        <dbReference type="EMBL" id="MCW0482438.1"/>
    </source>
</evidence>
<dbReference type="EMBL" id="JAPAAF010000006">
    <property type="protein sequence ID" value="MCW0482438.1"/>
    <property type="molecule type" value="Genomic_DNA"/>
</dbReference>
<reference evidence="3" key="1">
    <citation type="submission" date="2022-10" db="EMBL/GenBank/DDBJ databases">
        <title>Gaoshiqiia sediminis gen. nov., sp. nov., isolated from coastal sediment.</title>
        <authorList>
            <person name="Yu W.X."/>
            <person name="Mu D.S."/>
            <person name="Du J.Z."/>
            <person name="Liang Y.Q."/>
        </authorList>
    </citation>
    <scope>NUCLEOTIDE SEQUENCE</scope>
    <source>
        <strain evidence="3">A06</strain>
    </source>
</reference>
<feature type="domain" description="DUF302" evidence="2">
    <location>
        <begin position="64"/>
        <end position="126"/>
    </location>
</feature>
<dbReference type="PANTHER" id="PTHR38342:SF1">
    <property type="entry name" value="SLR5037 PROTEIN"/>
    <property type="match status" value="1"/>
</dbReference>
<evidence type="ECO:0000256" key="1">
    <source>
        <dbReference type="SAM" id="Phobius"/>
    </source>
</evidence>
<feature type="transmembrane region" description="Helical" evidence="1">
    <location>
        <begin position="6"/>
        <end position="27"/>
    </location>
</feature>
<evidence type="ECO:0000313" key="4">
    <source>
        <dbReference type="Proteomes" id="UP001163821"/>
    </source>
</evidence>
<keyword evidence="1" id="KW-1133">Transmembrane helix</keyword>
<proteinExistence type="predicted"/>
<keyword evidence="4" id="KW-1185">Reference proteome</keyword>
<organism evidence="3 4">
    <name type="scientific">Gaoshiqia sediminis</name>
    <dbReference type="NCBI Taxonomy" id="2986998"/>
    <lineage>
        <taxon>Bacteria</taxon>
        <taxon>Pseudomonadati</taxon>
        <taxon>Bacteroidota</taxon>
        <taxon>Bacteroidia</taxon>
        <taxon>Marinilabiliales</taxon>
        <taxon>Prolixibacteraceae</taxon>
        <taxon>Gaoshiqia</taxon>
    </lineage>
</organism>
<dbReference type="Pfam" id="PF03625">
    <property type="entry name" value="DUF302"/>
    <property type="match status" value="1"/>
</dbReference>
<gene>
    <name evidence="3" type="ORF">N2K84_06830</name>
</gene>
<dbReference type="Proteomes" id="UP001163821">
    <property type="component" value="Unassembled WGS sequence"/>
</dbReference>
<dbReference type="Gene3D" id="3.30.310.70">
    <property type="entry name" value="TT1751-like domain"/>
    <property type="match status" value="1"/>
</dbReference>
<comment type="caution">
    <text evidence="3">The sequence shown here is derived from an EMBL/GenBank/DDBJ whole genome shotgun (WGS) entry which is preliminary data.</text>
</comment>
<keyword evidence="1" id="KW-0472">Membrane</keyword>
<accession>A0AA41YAG3</accession>
<dbReference type="InterPro" id="IPR035923">
    <property type="entry name" value="TT1751-like_sf"/>
</dbReference>
<evidence type="ECO:0000259" key="2">
    <source>
        <dbReference type="Pfam" id="PF03625"/>
    </source>
</evidence>
<dbReference type="SUPFAM" id="SSF103247">
    <property type="entry name" value="TT1751-like"/>
    <property type="match status" value="1"/>
</dbReference>
<name>A0AA41YAG3_9BACT</name>
<dbReference type="RefSeq" id="WP_282591041.1">
    <property type="nucleotide sequence ID" value="NZ_JAPAAF010000006.1"/>
</dbReference>
<sequence length="159" mass="17537">MKKVTTMFITGIITGIIISFAAVVLLAPKMMFTVSESQYDFAKTKALIEKQTAENNWSMPHQYDLQATMSKNGFSVKPVTVFSICKPDIAVRILDNDPNRHISAMMPCRIAIYEKADGKTYIARMNAGLMSKLLGSEVKAVMGEAGEDSEKILAPVIKK</sequence>
<dbReference type="CDD" id="cd14797">
    <property type="entry name" value="DUF302"/>
    <property type="match status" value="1"/>
</dbReference>
<keyword evidence="1" id="KW-0812">Transmembrane</keyword>